<dbReference type="InParanoid" id="F4SEP3"/>
<dbReference type="VEuPathDB" id="FungiDB:MELLADRAFT_93221"/>
<organism evidence="3">
    <name type="scientific">Melampsora larici-populina (strain 98AG31 / pathotype 3-4-7)</name>
    <name type="common">Poplar leaf rust fungus</name>
    <dbReference type="NCBI Taxonomy" id="747676"/>
    <lineage>
        <taxon>Eukaryota</taxon>
        <taxon>Fungi</taxon>
        <taxon>Dikarya</taxon>
        <taxon>Basidiomycota</taxon>
        <taxon>Pucciniomycotina</taxon>
        <taxon>Pucciniomycetes</taxon>
        <taxon>Pucciniales</taxon>
        <taxon>Melampsoraceae</taxon>
        <taxon>Melampsora</taxon>
    </lineage>
</organism>
<name>F4SEP3_MELLP</name>
<feature type="signal peptide" evidence="1">
    <location>
        <begin position="1"/>
        <end position="20"/>
    </location>
</feature>
<gene>
    <name evidence="2" type="ORF">MELLADRAFT_93221</name>
</gene>
<sequence>MLSQSIIAVLLLASSPAVFGEKVTAPANIPECSTKCMTIKLTEAATWFGPGDLASYCTNRSLISYSVWSQKPQFLVAYNKCLMDHCKGEDLTLGRQAGAAACGTGLDALNATIPATGANNSTVNSTGHGLNTSTSLNTTIGGLNSSASTSLNGSLLSPPIGGSLTGSHNGSLNGSSLNPISSTVNSTSRFHSSSNTYWPSLCMSAGSN</sequence>
<dbReference type="eggNOG" id="ENOG502SKVV">
    <property type="taxonomic scope" value="Eukaryota"/>
</dbReference>
<dbReference type="HOGENOM" id="CLU_1321156_0_0_1"/>
<feature type="chain" id="PRO_5003318444" description="Secreted protein" evidence="1">
    <location>
        <begin position="21"/>
        <end position="208"/>
    </location>
</feature>
<keyword evidence="1" id="KW-0732">Signal</keyword>
<keyword evidence="3" id="KW-1185">Reference proteome</keyword>
<dbReference type="GeneID" id="18936507"/>
<dbReference type="EMBL" id="GL883551">
    <property type="protein sequence ID" value="EGF96883.1"/>
    <property type="molecule type" value="Genomic_DNA"/>
</dbReference>
<dbReference type="OrthoDB" id="2507685at2759"/>
<evidence type="ECO:0000313" key="2">
    <source>
        <dbReference type="EMBL" id="EGF96883.1"/>
    </source>
</evidence>
<dbReference type="AlphaFoldDB" id="F4SEP3"/>
<accession>F4SEP3</accession>
<dbReference type="KEGG" id="mlr:MELLADRAFT_93221"/>
<evidence type="ECO:0008006" key="4">
    <source>
        <dbReference type="Google" id="ProtNLM"/>
    </source>
</evidence>
<dbReference type="Proteomes" id="UP000001072">
    <property type="component" value="Unassembled WGS sequence"/>
</dbReference>
<evidence type="ECO:0000313" key="3">
    <source>
        <dbReference type="Proteomes" id="UP000001072"/>
    </source>
</evidence>
<evidence type="ECO:0000256" key="1">
    <source>
        <dbReference type="SAM" id="SignalP"/>
    </source>
</evidence>
<proteinExistence type="predicted"/>
<dbReference type="RefSeq" id="XP_007419847.1">
    <property type="nucleotide sequence ID" value="XM_007419785.1"/>
</dbReference>
<protein>
    <recommendedName>
        <fullName evidence="4">Secreted protein</fullName>
    </recommendedName>
</protein>
<reference evidence="3" key="1">
    <citation type="journal article" date="2011" name="Proc. Natl. Acad. Sci. U.S.A.">
        <title>Obligate biotrophy features unraveled by the genomic analysis of rust fungi.</title>
        <authorList>
            <person name="Duplessis S."/>
            <person name="Cuomo C.A."/>
            <person name="Lin Y.-C."/>
            <person name="Aerts A."/>
            <person name="Tisserant E."/>
            <person name="Veneault-Fourrey C."/>
            <person name="Joly D.L."/>
            <person name="Hacquard S."/>
            <person name="Amselem J."/>
            <person name="Cantarel B.L."/>
            <person name="Chiu R."/>
            <person name="Coutinho P.M."/>
            <person name="Feau N."/>
            <person name="Field M."/>
            <person name="Frey P."/>
            <person name="Gelhaye E."/>
            <person name="Goldberg J."/>
            <person name="Grabherr M.G."/>
            <person name="Kodira C.D."/>
            <person name="Kohler A."/>
            <person name="Kuees U."/>
            <person name="Lindquist E.A."/>
            <person name="Lucas S.M."/>
            <person name="Mago R."/>
            <person name="Mauceli E."/>
            <person name="Morin E."/>
            <person name="Murat C."/>
            <person name="Pangilinan J.L."/>
            <person name="Park R."/>
            <person name="Pearson M."/>
            <person name="Quesneville H."/>
            <person name="Rouhier N."/>
            <person name="Sakthikumar S."/>
            <person name="Salamov A.A."/>
            <person name="Schmutz J."/>
            <person name="Selles B."/>
            <person name="Shapiro H."/>
            <person name="Tanguay P."/>
            <person name="Tuskan G.A."/>
            <person name="Henrissat B."/>
            <person name="Van de Peer Y."/>
            <person name="Rouze P."/>
            <person name="Ellis J.G."/>
            <person name="Dodds P.N."/>
            <person name="Schein J.E."/>
            <person name="Zhong S."/>
            <person name="Hamelin R.C."/>
            <person name="Grigoriev I.V."/>
            <person name="Szabo L.J."/>
            <person name="Martin F."/>
        </authorList>
    </citation>
    <scope>NUCLEOTIDE SEQUENCE [LARGE SCALE GENOMIC DNA]</scope>
    <source>
        <strain evidence="3">98AG31 / pathotype 3-4-7</strain>
    </source>
</reference>